<sequence>MTNIVCLLSYLTQTTIFFIFDAFSSSAKLIKSFKGHTDRVYSIDYSTFDDGQFLCSGSYNNTIRVWNIEDNKQIQLSNENVSSVYCVKFSSYHSYNYHSNVICFSNDNTIDFWDIKDSQQSQVFNGHTDIVFDIKFSPFNGNRYFCSGSGDNTIRLWDIEKSKSLYVFHGHVRDVWCVDISPLQSNSNNKSNLIGAIGGNGYTICSGSCDSTICVWDIETAKLLNVFKGHKFEVKSVKYIPNELGISGGSNAILSASFDKSIRLWDIQSGKQIQVFNGHTDWIMAVEYSPFIVNNNEFNCNSNVICSGSLDNTIRFWDIRSNKKELYVINGYEKDSGIICLKFQQLKKKEKKRKNNEDINLYYGTNGGDICVWG</sequence>
<evidence type="ECO:0000256" key="3">
    <source>
        <dbReference type="PROSITE-ProRule" id="PRU00221"/>
    </source>
</evidence>
<dbReference type="SMART" id="SM00320">
    <property type="entry name" value="WD40"/>
    <property type="match status" value="6"/>
</dbReference>
<gene>
    <name evidence="4" type="ORF">RFI_35636</name>
</gene>
<dbReference type="InterPro" id="IPR001680">
    <property type="entry name" value="WD40_rpt"/>
</dbReference>
<dbReference type="Proteomes" id="UP000023152">
    <property type="component" value="Unassembled WGS sequence"/>
</dbReference>
<dbReference type="PROSITE" id="PS50082">
    <property type="entry name" value="WD_REPEATS_2"/>
    <property type="match status" value="5"/>
</dbReference>
<dbReference type="InterPro" id="IPR019775">
    <property type="entry name" value="WD40_repeat_CS"/>
</dbReference>
<reference evidence="4 5" key="1">
    <citation type="journal article" date="2013" name="Curr. Biol.">
        <title>The Genome of the Foraminiferan Reticulomyxa filosa.</title>
        <authorList>
            <person name="Glockner G."/>
            <person name="Hulsmann N."/>
            <person name="Schleicher M."/>
            <person name="Noegel A.A."/>
            <person name="Eichinger L."/>
            <person name="Gallinger C."/>
            <person name="Pawlowski J."/>
            <person name="Sierra R."/>
            <person name="Euteneuer U."/>
            <person name="Pillet L."/>
            <person name="Moustafa A."/>
            <person name="Platzer M."/>
            <person name="Groth M."/>
            <person name="Szafranski K."/>
            <person name="Schliwa M."/>
        </authorList>
    </citation>
    <scope>NUCLEOTIDE SEQUENCE [LARGE SCALE GENOMIC DNA]</scope>
</reference>
<name>X6LIM4_RETFI</name>
<keyword evidence="5" id="KW-1185">Reference proteome</keyword>
<dbReference type="EMBL" id="ASPP01037371">
    <property type="protein sequence ID" value="ETO01803.1"/>
    <property type="molecule type" value="Genomic_DNA"/>
</dbReference>
<dbReference type="PRINTS" id="PR00320">
    <property type="entry name" value="GPROTEINBRPT"/>
</dbReference>
<dbReference type="InterPro" id="IPR015943">
    <property type="entry name" value="WD40/YVTN_repeat-like_dom_sf"/>
</dbReference>
<dbReference type="PANTHER" id="PTHR19879:SF9">
    <property type="entry name" value="TRANSCRIPTION INITIATION FACTOR TFIID SUBUNIT 5"/>
    <property type="match status" value="1"/>
</dbReference>
<dbReference type="PROSITE" id="PS50231">
    <property type="entry name" value="RICIN_B_LECTIN"/>
    <property type="match status" value="1"/>
</dbReference>
<dbReference type="Pfam" id="PF00400">
    <property type="entry name" value="WD40"/>
    <property type="match status" value="5"/>
</dbReference>
<accession>X6LIM4</accession>
<protein>
    <recommendedName>
        <fullName evidence="6">G-protein beta WD-40 repeats containing protein</fullName>
    </recommendedName>
</protein>
<comment type="caution">
    <text evidence="4">The sequence shown here is derived from an EMBL/GenBank/DDBJ whole genome shotgun (WGS) entry which is preliminary data.</text>
</comment>
<feature type="repeat" description="WD" evidence="3">
    <location>
        <begin position="227"/>
        <end position="275"/>
    </location>
</feature>
<organism evidence="4 5">
    <name type="scientific">Reticulomyxa filosa</name>
    <dbReference type="NCBI Taxonomy" id="46433"/>
    <lineage>
        <taxon>Eukaryota</taxon>
        <taxon>Sar</taxon>
        <taxon>Rhizaria</taxon>
        <taxon>Retaria</taxon>
        <taxon>Foraminifera</taxon>
        <taxon>Monothalamids</taxon>
        <taxon>Reticulomyxidae</taxon>
        <taxon>Reticulomyxa</taxon>
    </lineage>
</organism>
<evidence type="ECO:0000256" key="1">
    <source>
        <dbReference type="ARBA" id="ARBA00022574"/>
    </source>
</evidence>
<dbReference type="InterPro" id="IPR036322">
    <property type="entry name" value="WD40_repeat_dom_sf"/>
</dbReference>
<feature type="repeat" description="WD" evidence="3">
    <location>
        <begin position="33"/>
        <end position="76"/>
    </location>
</feature>
<evidence type="ECO:0000256" key="2">
    <source>
        <dbReference type="ARBA" id="ARBA00022737"/>
    </source>
</evidence>
<feature type="repeat" description="WD" evidence="3">
    <location>
        <begin position="200"/>
        <end position="226"/>
    </location>
</feature>
<dbReference type="PROSITE" id="PS00678">
    <property type="entry name" value="WD_REPEATS_1"/>
    <property type="match status" value="3"/>
</dbReference>
<evidence type="ECO:0008006" key="6">
    <source>
        <dbReference type="Google" id="ProtNLM"/>
    </source>
</evidence>
<dbReference type="OrthoDB" id="10251381at2759"/>
<dbReference type="CDD" id="cd00200">
    <property type="entry name" value="WD40"/>
    <property type="match status" value="1"/>
</dbReference>
<dbReference type="AlphaFoldDB" id="X6LIM4"/>
<keyword evidence="2" id="KW-0677">Repeat</keyword>
<keyword evidence="1 3" id="KW-0853">WD repeat</keyword>
<dbReference type="PROSITE" id="PS50294">
    <property type="entry name" value="WD_REPEATS_REGION"/>
    <property type="match status" value="4"/>
</dbReference>
<feature type="repeat" description="WD" evidence="3">
    <location>
        <begin position="124"/>
        <end position="167"/>
    </location>
</feature>
<feature type="repeat" description="WD" evidence="3">
    <location>
        <begin position="276"/>
        <end position="327"/>
    </location>
</feature>
<dbReference type="PANTHER" id="PTHR19879">
    <property type="entry name" value="TRANSCRIPTION INITIATION FACTOR TFIID"/>
    <property type="match status" value="1"/>
</dbReference>
<dbReference type="SUPFAM" id="SSF50978">
    <property type="entry name" value="WD40 repeat-like"/>
    <property type="match status" value="1"/>
</dbReference>
<proteinExistence type="predicted"/>
<evidence type="ECO:0000313" key="4">
    <source>
        <dbReference type="EMBL" id="ETO01803.1"/>
    </source>
</evidence>
<dbReference type="InterPro" id="IPR020472">
    <property type="entry name" value="WD40_PAC1"/>
</dbReference>
<evidence type="ECO:0000313" key="5">
    <source>
        <dbReference type="Proteomes" id="UP000023152"/>
    </source>
</evidence>
<dbReference type="Gene3D" id="2.130.10.10">
    <property type="entry name" value="YVTN repeat-like/Quinoprotein amine dehydrogenase"/>
    <property type="match status" value="3"/>
</dbReference>